<accession>A0A5B2VW73</accession>
<evidence type="ECO:0000313" key="1">
    <source>
        <dbReference type="EMBL" id="KAA2242848.1"/>
    </source>
</evidence>
<protein>
    <submittedName>
        <fullName evidence="1">Uncharacterized protein</fullName>
    </submittedName>
</protein>
<evidence type="ECO:0000313" key="2">
    <source>
        <dbReference type="Proteomes" id="UP000324611"/>
    </source>
</evidence>
<keyword evidence="2" id="KW-1185">Reference proteome</keyword>
<gene>
    <name evidence="1" type="ORF">F0L74_09985</name>
</gene>
<dbReference type="Proteomes" id="UP000324611">
    <property type="component" value="Unassembled WGS sequence"/>
</dbReference>
<comment type="caution">
    <text evidence="1">The sequence shown here is derived from an EMBL/GenBank/DDBJ whole genome shotgun (WGS) entry which is preliminary data.</text>
</comment>
<proteinExistence type="predicted"/>
<reference evidence="1 2" key="1">
    <citation type="submission" date="2019-09" db="EMBL/GenBank/DDBJ databases">
        <title>Chitinophaga ginsengihumi sp. nov., isolated from soil of ginseng rhizosphere.</title>
        <authorList>
            <person name="Lee J."/>
        </authorList>
    </citation>
    <scope>NUCLEOTIDE SEQUENCE [LARGE SCALE GENOMIC DNA]</scope>
    <source>
        <strain evidence="1 2">BN140078</strain>
    </source>
</reference>
<name>A0A5B2VW73_9BACT</name>
<dbReference type="AlphaFoldDB" id="A0A5B2VW73"/>
<dbReference type="EMBL" id="VUOC01000002">
    <property type="protein sequence ID" value="KAA2242848.1"/>
    <property type="molecule type" value="Genomic_DNA"/>
</dbReference>
<reference evidence="1 2" key="2">
    <citation type="submission" date="2019-09" db="EMBL/GenBank/DDBJ databases">
        <authorList>
            <person name="Jin C."/>
        </authorList>
    </citation>
    <scope>NUCLEOTIDE SEQUENCE [LARGE SCALE GENOMIC DNA]</scope>
    <source>
        <strain evidence="1 2">BN140078</strain>
    </source>
</reference>
<sequence>MSNVIGLSAYHEENLRKLAAHLLPGNLETDFDMAFYTSYSRSIEDSAIDCGTAGCAKGHGPSAGIPKFHYETWNDYGLRVFGMKVKTLEWEWVFSGDWYSTDNTPEGAAKRILHLLESGVPDNWCNQLNGYAPLCYL</sequence>
<organism evidence="1 2">
    <name type="scientific">Chitinophaga agrisoli</name>
    <dbReference type="NCBI Taxonomy" id="2607653"/>
    <lineage>
        <taxon>Bacteria</taxon>
        <taxon>Pseudomonadati</taxon>
        <taxon>Bacteroidota</taxon>
        <taxon>Chitinophagia</taxon>
        <taxon>Chitinophagales</taxon>
        <taxon>Chitinophagaceae</taxon>
        <taxon>Chitinophaga</taxon>
    </lineage>
</organism>